<dbReference type="Proteomes" id="UP000717328">
    <property type="component" value="Unassembled WGS sequence"/>
</dbReference>
<evidence type="ECO:0000256" key="1">
    <source>
        <dbReference type="ARBA" id="ARBA00022574"/>
    </source>
</evidence>
<name>A0A9P7GND1_9AGAR</name>
<dbReference type="PROSITE" id="PS50294">
    <property type="entry name" value="WD_REPEATS_REGION"/>
    <property type="match status" value="4"/>
</dbReference>
<feature type="repeat" description="WD" evidence="3">
    <location>
        <begin position="83"/>
        <end position="124"/>
    </location>
</feature>
<dbReference type="InterPro" id="IPR036322">
    <property type="entry name" value="WD40_repeat_dom_sf"/>
</dbReference>
<keyword evidence="1 3" id="KW-0853">WD repeat</keyword>
<evidence type="ECO:0000313" key="4">
    <source>
        <dbReference type="EMBL" id="KAG5651693.1"/>
    </source>
</evidence>
<dbReference type="PROSITE" id="PS50082">
    <property type="entry name" value="WD_REPEATS_2"/>
    <property type="match status" value="4"/>
</dbReference>
<dbReference type="AlphaFoldDB" id="A0A9P7GND1"/>
<comment type="caution">
    <text evidence="4">The sequence shown here is derived from an EMBL/GenBank/DDBJ whole genome shotgun (WGS) entry which is preliminary data.</text>
</comment>
<dbReference type="InterPro" id="IPR019775">
    <property type="entry name" value="WD40_repeat_CS"/>
</dbReference>
<dbReference type="EMBL" id="JABCKI010000210">
    <property type="protein sequence ID" value="KAG5651693.1"/>
    <property type="molecule type" value="Genomic_DNA"/>
</dbReference>
<dbReference type="PRINTS" id="PR00320">
    <property type="entry name" value="GPROTEINBRPT"/>
</dbReference>
<protein>
    <submittedName>
        <fullName evidence="4">Uncharacterized protein</fullName>
    </submittedName>
</protein>
<keyword evidence="2" id="KW-0677">Repeat</keyword>
<dbReference type="SMART" id="SM00320">
    <property type="entry name" value="WD40"/>
    <property type="match status" value="4"/>
</dbReference>
<dbReference type="PROSITE" id="PS00678">
    <property type="entry name" value="WD_REPEATS_1"/>
    <property type="match status" value="2"/>
</dbReference>
<evidence type="ECO:0000313" key="5">
    <source>
        <dbReference type="Proteomes" id="UP000717328"/>
    </source>
</evidence>
<dbReference type="InterPro" id="IPR015943">
    <property type="entry name" value="WD40/YVTN_repeat-like_dom_sf"/>
</dbReference>
<dbReference type="PANTHER" id="PTHR19879">
    <property type="entry name" value="TRANSCRIPTION INITIATION FACTOR TFIID"/>
    <property type="match status" value="1"/>
</dbReference>
<dbReference type="OrthoDB" id="6262491at2759"/>
<organism evidence="4 5">
    <name type="scientific">Sphagnurus paluster</name>
    <dbReference type="NCBI Taxonomy" id="117069"/>
    <lineage>
        <taxon>Eukaryota</taxon>
        <taxon>Fungi</taxon>
        <taxon>Dikarya</taxon>
        <taxon>Basidiomycota</taxon>
        <taxon>Agaricomycotina</taxon>
        <taxon>Agaricomycetes</taxon>
        <taxon>Agaricomycetidae</taxon>
        <taxon>Agaricales</taxon>
        <taxon>Tricholomatineae</taxon>
        <taxon>Lyophyllaceae</taxon>
        <taxon>Sphagnurus</taxon>
    </lineage>
</organism>
<gene>
    <name evidence="4" type="ORF">H0H81_007805</name>
</gene>
<feature type="repeat" description="WD" evidence="3">
    <location>
        <begin position="41"/>
        <end position="82"/>
    </location>
</feature>
<dbReference type="Pfam" id="PF00400">
    <property type="entry name" value="WD40"/>
    <property type="match status" value="4"/>
</dbReference>
<feature type="repeat" description="WD" evidence="3">
    <location>
        <begin position="124"/>
        <end position="165"/>
    </location>
</feature>
<proteinExistence type="predicted"/>
<evidence type="ECO:0000256" key="2">
    <source>
        <dbReference type="ARBA" id="ARBA00022737"/>
    </source>
</evidence>
<feature type="repeat" description="WD" evidence="3">
    <location>
        <begin position="166"/>
        <end position="196"/>
    </location>
</feature>
<dbReference type="SUPFAM" id="SSF50978">
    <property type="entry name" value="WD40 repeat-like"/>
    <property type="match status" value="1"/>
</dbReference>
<reference evidence="4" key="1">
    <citation type="submission" date="2021-02" db="EMBL/GenBank/DDBJ databases">
        <authorList>
            <person name="Nieuwenhuis M."/>
            <person name="Van De Peppel L.J.J."/>
        </authorList>
    </citation>
    <scope>NUCLEOTIDE SEQUENCE</scope>
    <source>
        <strain evidence="4">D49</strain>
    </source>
</reference>
<dbReference type="PANTHER" id="PTHR19879:SF9">
    <property type="entry name" value="TRANSCRIPTION INITIATION FACTOR TFIID SUBUNIT 5"/>
    <property type="match status" value="1"/>
</dbReference>
<keyword evidence="5" id="KW-1185">Reference proteome</keyword>
<accession>A0A9P7GND1</accession>
<sequence length="272" mass="29457">MTKVEVQWLYPPKRIGRLILSLSLSVETVWDASTGNELKELKGHTSLVTSVAFSPDGKHIVSGSDDKSVQVWDAATGNEMKELRGHTSLVISVAFSPDGKHIVSGSHDQSLQVWDASTGKELELKGHTSLVTSVAFSPDGKHIVSGSDDQSLQVWDASIGNELKELKGHTSGVTSVAFSPNGKHIASGSDDQSLQIRGLESLYIRERILDSGQYTGWLLSPDSQVHLMFVPPQAQLPDSSNILTIPHSACSHVDFTGVTLGPQWKACYHAYM</sequence>
<dbReference type="CDD" id="cd00200">
    <property type="entry name" value="WD40"/>
    <property type="match status" value="1"/>
</dbReference>
<reference evidence="4" key="2">
    <citation type="submission" date="2021-10" db="EMBL/GenBank/DDBJ databases">
        <title>Phylogenomics reveals ancestral predisposition of the termite-cultivated fungus Termitomyces towards a domesticated lifestyle.</title>
        <authorList>
            <person name="Auxier B."/>
            <person name="Grum-Grzhimaylo A."/>
            <person name="Cardenas M.E."/>
            <person name="Lodge J.D."/>
            <person name="Laessoe T."/>
            <person name="Pedersen O."/>
            <person name="Smith M.E."/>
            <person name="Kuyper T.W."/>
            <person name="Franco-Molano E.A."/>
            <person name="Baroni T.J."/>
            <person name="Aanen D.K."/>
        </authorList>
    </citation>
    <scope>NUCLEOTIDE SEQUENCE</scope>
    <source>
        <strain evidence="4">D49</strain>
    </source>
</reference>
<evidence type="ECO:0000256" key="3">
    <source>
        <dbReference type="PROSITE-ProRule" id="PRU00221"/>
    </source>
</evidence>
<dbReference type="Gene3D" id="2.130.10.10">
    <property type="entry name" value="YVTN repeat-like/Quinoprotein amine dehydrogenase"/>
    <property type="match status" value="2"/>
</dbReference>
<dbReference type="InterPro" id="IPR020472">
    <property type="entry name" value="WD40_PAC1"/>
</dbReference>
<dbReference type="InterPro" id="IPR001680">
    <property type="entry name" value="WD40_rpt"/>
</dbReference>